<evidence type="ECO:0000259" key="4">
    <source>
        <dbReference type="PROSITE" id="PS50009"/>
    </source>
</evidence>
<dbReference type="CDD" id="cd06224">
    <property type="entry name" value="REM"/>
    <property type="match status" value="1"/>
</dbReference>
<evidence type="ECO:0000259" key="5">
    <source>
        <dbReference type="PROSITE" id="PS50212"/>
    </source>
</evidence>
<dbReference type="SUPFAM" id="SSF48366">
    <property type="entry name" value="Ras GEF"/>
    <property type="match status" value="1"/>
</dbReference>
<name>A0AAN7Y802_9EURO</name>
<dbReference type="InterPro" id="IPR023578">
    <property type="entry name" value="Ras_GEF_dom_sf"/>
</dbReference>
<accession>A0AAN7Y802</accession>
<evidence type="ECO:0000256" key="2">
    <source>
        <dbReference type="PROSITE-ProRule" id="PRU00168"/>
    </source>
</evidence>
<gene>
    <name evidence="6" type="ORF">LTR05_002808</name>
</gene>
<feature type="compositionally biased region" description="Low complexity" evidence="3">
    <location>
        <begin position="211"/>
        <end position="231"/>
    </location>
</feature>
<dbReference type="Gene3D" id="1.10.840.10">
    <property type="entry name" value="Ras guanine-nucleotide exchange factors catalytic domain"/>
    <property type="match status" value="1"/>
</dbReference>
<dbReference type="GO" id="GO:0005085">
    <property type="term" value="F:guanyl-nucleotide exchange factor activity"/>
    <property type="evidence" value="ECO:0007669"/>
    <property type="project" value="UniProtKB-KW"/>
</dbReference>
<dbReference type="Pfam" id="PF00618">
    <property type="entry name" value="RasGEF_N"/>
    <property type="match status" value="1"/>
</dbReference>
<sequence>MDEDSIHEDIDQPDSTTDRLHDLALETDDSSEGHTFDELVGRLLAMPTSKSEQKFVPSFLCLYRAFSTPLQLLIAIIEQFGKTKTGNMVVFTKAAELLRYLSVLGTWTTYYPGDFADPKVREMATTFVTTIEKTKNYSAAARQVLNNLSTFLPDEDEEWAFEEGAGSVRSRSNTTSQKSLGSSTKSAKGRYEEVQYEDDSSCDDEGPTPSPRHSTTTSSASSLAKTSHISSQTSDNLHNLETAREQARRLRVIPSIPVSKTRWHQFMECSVEDLAVEITRIDWTMYSAIRPRDFVQYVTRSNSQRVKTGQVDFIGMMTKHFNHLALFVSGMILLRDKPKHRAMILAKFMDLAWKVRQMNNYHALGAIVAALNSEEIVRLGQTHELLTQERQKQFLRLKILMGHQKSHAAYRMAWENSASERIPFLPRIQEDLTKAATANATFIKNKINWSKFEVMGETIISVQKSQDQPYAFPDRTVKGSEITKLILETKVLEGDEECADPKEELYERSKQVEPLTTGTEKKKFDWLRR</sequence>
<keyword evidence="7" id="KW-1185">Reference proteome</keyword>
<dbReference type="Pfam" id="PF00617">
    <property type="entry name" value="RasGEF"/>
    <property type="match status" value="1"/>
</dbReference>
<organism evidence="6 7">
    <name type="scientific">Lithohypha guttulata</name>
    <dbReference type="NCBI Taxonomy" id="1690604"/>
    <lineage>
        <taxon>Eukaryota</taxon>
        <taxon>Fungi</taxon>
        <taxon>Dikarya</taxon>
        <taxon>Ascomycota</taxon>
        <taxon>Pezizomycotina</taxon>
        <taxon>Eurotiomycetes</taxon>
        <taxon>Chaetothyriomycetidae</taxon>
        <taxon>Chaetothyriales</taxon>
        <taxon>Trichomeriaceae</taxon>
        <taxon>Lithohypha</taxon>
    </lineage>
</organism>
<dbReference type="Proteomes" id="UP001309876">
    <property type="component" value="Unassembled WGS sequence"/>
</dbReference>
<keyword evidence="1 2" id="KW-0344">Guanine-nucleotide releasing factor</keyword>
<dbReference type="PANTHER" id="PTHR23113">
    <property type="entry name" value="GUANINE NUCLEOTIDE EXCHANGE FACTOR"/>
    <property type="match status" value="1"/>
</dbReference>
<dbReference type="PROSITE" id="PS50212">
    <property type="entry name" value="RASGEF_NTER"/>
    <property type="match status" value="1"/>
</dbReference>
<dbReference type="PANTHER" id="PTHR23113:SF348">
    <property type="entry name" value="GUANYL-NUCLEOTIDE EXCHANGE FACTOR RASGEF, PUTATIVE (AFU_ORTHOLOGUE AFUA_1G04700)-RELATED"/>
    <property type="match status" value="1"/>
</dbReference>
<evidence type="ECO:0000256" key="1">
    <source>
        <dbReference type="ARBA" id="ARBA00022658"/>
    </source>
</evidence>
<feature type="region of interest" description="Disordered" evidence="3">
    <location>
        <begin position="162"/>
        <end position="238"/>
    </location>
</feature>
<feature type="compositionally biased region" description="Acidic residues" evidence="3">
    <location>
        <begin position="194"/>
        <end position="206"/>
    </location>
</feature>
<evidence type="ECO:0000256" key="3">
    <source>
        <dbReference type="SAM" id="MobiDB-lite"/>
    </source>
</evidence>
<dbReference type="Gene3D" id="1.20.870.10">
    <property type="entry name" value="Son of sevenless (SoS) protein Chain: S domain 1"/>
    <property type="match status" value="1"/>
</dbReference>
<dbReference type="InterPro" id="IPR008937">
    <property type="entry name" value="Ras-like_GEF"/>
</dbReference>
<dbReference type="InterPro" id="IPR001895">
    <property type="entry name" value="RASGEF_cat_dom"/>
</dbReference>
<comment type="caution">
    <text evidence="6">The sequence shown here is derived from an EMBL/GenBank/DDBJ whole genome shotgun (WGS) entry which is preliminary data.</text>
</comment>
<evidence type="ECO:0000313" key="7">
    <source>
        <dbReference type="Proteomes" id="UP001309876"/>
    </source>
</evidence>
<protein>
    <submittedName>
        <fullName evidence="6">Uncharacterized protein</fullName>
    </submittedName>
</protein>
<dbReference type="EMBL" id="JAVRRJ010000002">
    <property type="protein sequence ID" value="KAK5088588.1"/>
    <property type="molecule type" value="Genomic_DNA"/>
</dbReference>
<proteinExistence type="predicted"/>
<dbReference type="GO" id="GO:0007265">
    <property type="term" value="P:Ras protein signal transduction"/>
    <property type="evidence" value="ECO:0007669"/>
    <property type="project" value="TreeGrafter"/>
</dbReference>
<feature type="domain" description="N-terminal Ras-GEF" evidence="5">
    <location>
        <begin position="27"/>
        <end position="152"/>
    </location>
</feature>
<dbReference type="InterPro" id="IPR036964">
    <property type="entry name" value="RASGEF_cat_dom_sf"/>
</dbReference>
<dbReference type="AlphaFoldDB" id="A0AAN7Y802"/>
<evidence type="ECO:0000313" key="6">
    <source>
        <dbReference type="EMBL" id="KAK5088588.1"/>
    </source>
</evidence>
<dbReference type="InterPro" id="IPR000651">
    <property type="entry name" value="Ras-like_Gua-exchang_fac_N"/>
</dbReference>
<dbReference type="GO" id="GO:0005886">
    <property type="term" value="C:plasma membrane"/>
    <property type="evidence" value="ECO:0007669"/>
    <property type="project" value="TreeGrafter"/>
</dbReference>
<dbReference type="SMART" id="SM00147">
    <property type="entry name" value="RasGEF"/>
    <property type="match status" value="1"/>
</dbReference>
<reference evidence="6 7" key="1">
    <citation type="submission" date="2023-08" db="EMBL/GenBank/DDBJ databases">
        <title>Black Yeasts Isolated from many extreme environments.</title>
        <authorList>
            <person name="Coleine C."/>
            <person name="Stajich J.E."/>
            <person name="Selbmann L."/>
        </authorList>
    </citation>
    <scope>NUCLEOTIDE SEQUENCE [LARGE SCALE GENOMIC DNA]</scope>
    <source>
        <strain evidence="6 7">CCFEE 5910</strain>
    </source>
</reference>
<feature type="compositionally biased region" description="Polar residues" evidence="3">
    <location>
        <begin position="169"/>
        <end position="186"/>
    </location>
</feature>
<feature type="domain" description="Ras-GEF" evidence="4">
    <location>
        <begin position="270"/>
        <end position="515"/>
    </location>
</feature>
<dbReference type="PROSITE" id="PS50009">
    <property type="entry name" value="RASGEF_CAT"/>
    <property type="match status" value="1"/>
</dbReference>